<evidence type="ECO:0000313" key="1">
    <source>
        <dbReference type="EMBL" id="KRY25238.1"/>
    </source>
</evidence>
<evidence type="ECO:0000313" key="2">
    <source>
        <dbReference type="Proteomes" id="UP000054776"/>
    </source>
</evidence>
<protein>
    <submittedName>
        <fullName evidence="1">Uncharacterized protein</fullName>
    </submittedName>
</protein>
<organism evidence="1 2">
    <name type="scientific">Trichinella spiralis</name>
    <name type="common">Trichina worm</name>
    <dbReference type="NCBI Taxonomy" id="6334"/>
    <lineage>
        <taxon>Eukaryota</taxon>
        <taxon>Metazoa</taxon>
        <taxon>Ecdysozoa</taxon>
        <taxon>Nematoda</taxon>
        <taxon>Enoplea</taxon>
        <taxon>Dorylaimia</taxon>
        <taxon>Trichinellida</taxon>
        <taxon>Trichinellidae</taxon>
        <taxon>Trichinella</taxon>
    </lineage>
</organism>
<dbReference type="EMBL" id="JYDH01001083">
    <property type="protein sequence ID" value="KRY25238.1"/>
    <property type="molecule type" value="Genomic_DNA"/>
</dbReference>
<keyword evidence="2" id="KW-1185">Reference proteome</keyword>
<reference evidence="1 2" key="1">
    <citation type="submission" date="2015-01" db="EMBL/GenBank/DDBJ databases">
        <title>Evolution of Trichinella species and genotypes.</title>
        <authorList>
            <person name="Korhonen P.K."/>
            <person name="Edoardo P."/>
            <person name="Giuseppe L.R."/>
            <person name="Gasser R.B."/>
        </authorList>
    </citation>
    <scope>NUCLEOTIDE SEQUENCE [LARGE SCALE GENOMIC DNA]</scope>
    <source>
        <strain evidence="1">ISS3</strain>
    </source>
</reference>
<comment type="caution">
    <text evidence="1">The sequence shown here is derived from an EMBL/GenBank/DDBJ whole genome shotgun (WGS) entry which is preliminary data.</text>
</comment>
<dbReference type="Proteomes" id="UP000054776">
    <property type="component" value="Unassembled WGS sequence"/>
</dbReference>
<accession>A0A0V1AKA3</accession>
<dbReference type="AlphaFoldDB" id="A0A0V1AKA3"/>
<dbReference type="InParanoid" id="A0A0V1AKA3"/>
<sequence>MVDLKWLLGNLFATENSKNRKIRLLVRKLLKMMRNGCFDSHQALLAARHMLNSRLEEQVRQFD</sequence>
<name>A0A0V1AKA3_TRISP</name>
<proteinExistence type="predicted"/>
<gene>
    <name evidence="1" type="ORF">T01_5436</name>
</gene>